<proteinExistence type="predicted"/>
<keyword evidence="2" id="KW-1185">Reference proteome</keyword>
<dbReference type="HOGENOM" id="CLU_2412072_0_0_7"/>
<sequence>MTSMIGSLQRNDGNTLSARTDYLKINFTPSEKKVFTHKEKNVNNFFSANGVSYNQTEYFRVLSLNFDNPDLMALMSKLYLTDCNNAFKGGKL</sequence>
<accession>E4TY70</accession>
<protein>
    <submittedName>
        <fullName evidence="1">Uncharacterized protein</fullName>
    </submittedName>
</protein>
<dbReference type="KEGG" id="sku:Sulku_1327"/>
<evidence type="ECO:0000313" key="1">
    <source>
        <dbReference type="EMBL" id="ADR33990.1"/>
    </source>
</evidence>
<dbReference type="Proteomes" id="UP000008721">
    <property type="component" value="Chromosome"/>
</dbReference>
<gene>
    <name evidence="1" type="ordered locus">Sulku_1327</name>
</gene>
<name>E4TY70_SULKY</name>
<organism evidence="1 2">
    <name type="scientific">Sulfuricurvum kujiense (strain ATCC BAA-921 / DSM 16994 / JCM 11577 / YK-1)</name>
    <dbReference type="NCBI Taxonomy" id="709032"/>
    <lineage>
        <taxon>Bacteria</taxon>
        <taxon>Pseudomonadati</taxon>
        <taxon>Campylobacterota</taxon>
        <taxon>Epsilonproteobacteria</taxon>
        <taxon>Campylobacterales</taxon>
        <taxon>Sulfurimonadaceae</taxon>
        <taxon>Sulfuricurvum</taxon>
    </lineage>
</organism>
<dbReference type="EMBL" id="CP002355">
    <property type="protein sequence ID" value="ADR33990.1"/>
    <property type="molecule type" value="Genomic_DNA"/>
</dbReference>
<evidence type="ECO:0000313" key="2">
    <source>
        <dbReference type="Proteomes" id="UP000008721"/>
    </source>
</evidence>
<dbReference type="STRING" id="709032.Sulku_1327"/>
<dbReference type="RefSeq" id="WP_013460187.1">
    <property type="nucleotide sequence ID" value="NC_014762.1"/>
</dbReference>
<reference evidence="1 2" key="1">
    <citation type="journal article" date="2012" name="Stand. Genomic Sci.">
        <title>Complete genome sequence of the sulfur compounds oxidizing chemolithoautotroph Sulfuricurvum kujiense type strain (YK-1(T)).</title>
        <authorList>
            <person name="Han C."/>
            <person name="Kotsyurbenko O."/>
            <person name="Chertkov O."/>
            <person name="Held B."/>
            <person name="Lapidus A."/>
            <person name="Nolan M."/>
            <person name="Lucas S."/>
            <person name="Hammon N."/>
            <person name="Deshpande S."/>
            <person name="Cheng J.F."/>
            <person name="Tapia R."/>
            <person name="Goodwin L.A."/>
            <person name="Pitluck S."/>
            <person name="Liolios K."/>
            <person name="Pagani I."/>
            <person name="Ivanova N."/>
            <person name="Mavromatis K."/>
            <person name="Mikhailova N."/>
            <person name="Pati A."/>
            <person name="Chen A."/>
            <person name="Palaniappan K."/>
            <person name="Land M."/>
            <person name="Hauser L."/>
            <person name="Chang Y.J."/>
            <person name="Jeffries C.D."/>
            <person name="Brambilla E.M."/>
            <person name="Rohde M."/>
            <person name="Spring S."/>
            <person name="Sikorski J."/>
            <person name="Goker M."/>
            <person name="Woyke T."/>
            <person name="Bristow J."/>
            <person name="Eisen J.A."/>
            <person name="Markowitz V."/>
            <person name="Hugenholtz P."/>
            <person name="Kyrpides N.C."/>
            <person name="Klenk H.P."/>
            <person name="Detter J.C."/>
        </authorList>
    </citation>
    <scope>NUCLEOTIDE SEQUENCE [LARGE SCALE GENOMIC DNA]</scope>
    <source>
        <strain evidence="2">ATCC BAA-921 / DSM 16994 / JCM 11577 / YK-1</strain>
    </source>
</reference>
<dbReference type="AlphaFoldDB" id="E4TY70"/>